<sequence>MAHGQFGKWLESVGINERVAQMMMKVYSELGSKTSTYSEIGLNALYQIATIPPAEREKPHTIPSTGETKTVDEMTVRELREVKKALKEAEKSRSRHVTHCANCSRTLCWTPCKRTGRPYRRFSGS</sequence>
<dbReference type="Proteomes" id="UP000391919">
    <property type="component" value="Unassembled WGS sequence"/>
</dbReference>
<evidence type="ECO:0000313" key="1">
    <source>
        <dbReference type="EMBL" id="GER71305.1"/>
    </source>
</evidence>
<evidence type="ECO:0000313" key="2">
    <source>
        <dbReference type="Proteomes" id="UP000391919"/>
    </source>
</evidence>
<reference evidence="1 2" key="1">
    <citation type="submission" date="2019-09" db="EMBL/GenBank/DDBJ databases">
        <title>Draft genome sequence of Bacillus sp. JC-7.</title>
        <authorList>
            <person name="Tanaka N."/>
            <person name="Shiwa Y."/>
            <person name="Fujita N."/>
            <person name="Tanasupawat S."/>
        </authorList>
    </citation>
    <scope>NUCLEOTIDE SEQUENCE [LARGE SCALE GENOMIC DNA]</scope>
    <source>
        <strain evidence="1 2">JC-7</strain>
    </source>
</reference>
<dbReference type="AlphaFoldDB" id="A0A5J4JKU2"/>
<keyword evidence="2" id="KW-1185">Reference proteome</keyword>
<protein>
    <submittedName>
        <fullName evidence="1">Uncharacterized protein</fullName>
    </submittedName>
</protein>
<organism evidence="1 2">
    <name type="scientific">Weizmannia acidilactici</name>
    <dbReference type="NCBI Taxonomy" id="2607726"/>
    <lineage>
        <taxon>Bacteria</taxon>
        <taxon>Bacillati</taxon>
        <taxon>Bacillota</taxon>
        <taxon>Bacilli</taxon>
        <taxon>Bacillales</taxon>
        <taxon>Bacillaceae</taxon>
        <taxon>Heyndrickxia</taxon>
    </lineage>
</organism>
<accession>A0A5J4JKU2</accession>
<dbReference type="EMBL" id="BKZQ01000043">
    <property type="protein sequence ID" value="GER71305.1"/>
    <property type="molecule type" value="Genomic_DNA"/>
</dbReference>
<comment type="caution">
    <text evidence="1">The sequence shown here is derived from an EMBL/GenBank/DDBJ whole genome shotgun (WGS) entry which is preliminary data.</text>
</comment>
<gene>
    <name evidence="1" type="ORF">BpJC7_26080</name>
</gene>
<name>A0A5J4JKU2_9BACI</name>
<proteinExistence type="predicted"/>